<keyword evidence="3" id="KW-1185">Reference proteome</keyword>
<comment type="caution">
    <text evidence="2">The sequence shown here is derived from an EMBL/GenBank/DDBJ whole genome shotgun (WGS) entry which is preliminary data.</text>
</comment>
<evidence type="ECO:0000259" key="1">
    <source>
        <dbReference type="Pfam" id="PF13472"/>
    </source>
</evidence>
<dbReference type="AlphaFoldDB" id="A0A6I1MTI9"/>
<dbReference type="OrthoDB" id="9777593at2"/>
<dbReference type="Gene3D" id="3.40.50.1110">
    <property type="entry name" value="SGNH hydrolase"/>
    <property type="match status" value="1"/>
</dbReference>
<organism evidence="2 3">
    <name type="scientific">Clostridium tarantellae</name>
    <dbReference type="NCBI Taxonomy" id="39493"/>
    <lineage>
        <taxon>Bacteria</taxon>
        <taxon>Bacillati</taxon>
        <taxon>Bacillota</taxon>
        <taxon>Clostridia</taxon>
        <taxon>Eubacteriales</taxon>
        <taxon>Clostridiaceae</taxon>
        <taxon>Clostridium</taxon>
    </lineage>
</organism>
<dbReference type="InterPro" id="IPR051532">
    <property type="entry name" value="Ester_Hydrolysis_Enzymes"/>
</dbReference>
<dbReference type="EMBL" id="WHJC01000166">
    <property type="protein sequence ID" value="MPQ44191.1"/>
    <property type="molecule type" value="Genomic_DNA"/>
</dbReference>
<dbReference type="InterPro" id="IPR013830">
    <property type="entry name" value="SGNH_hydro"/>
</dbReference>
<protein>
    <submittedName>
        <fullName evidence="2">Acyl-CoA thioesterase</fullName>
    </submittedName>
</protein>
<evidence type="ECO:0000313" key="2">
    <source>
        <dbReference type="EMBL" id="MPQ44191.1"/>
    </source>
</evidence>
<dbReference type="RefSeq" id="WP_152890455.1">
    <property type="nucleotide sequence ID" value="NZ_WHJC01000166.1"/>
</dbReference>
<feature type="domain" description="SGNH hydrolase-type esterase" evidence="1">
    <location>
        <begin position="5"/>
        <end position="169"/>
    </location>
</feature>
<dbReference type="PANTHER" id="PTHR30383:SF5">
    <property type="entry name" value="SGNH HYDROLASE-TYPE ESTERASE DOMAIN-CONTAINING PROTEIN"/>
    <property type="match status" value="1"/>
</dbReference>
<reference evidence="2 3" key="1">
    <citation type="submission" date="2019-10" db="EMBL/GenBank/DDBJ databases">
        <title>The Genome Sequence of Clostridium tarantellae Isolated from Fish Brain.</title>
        <authorList>
            <person name="Bano L."/>
            <person name="Kiel M."/>
            <person name="Sales G."/>
            <person name="Doxey A.C."/>
            <person name="Mansfield M.J."/>
            <person name="Schiavone M."/>
            <person name="Rossetto O."/>
            <person name="Pirazzini M."/>
            <person name="Dobrindt U."/>
            <person name="Montecucco C."/>
        </authorList>
    </citation>
    <scope>NUCLEOTIDE SEQUENCE [LARGE SCALE GENOMIC DNA]</scope>
    <source>
        <strain evidence="2 3">DSM 3997</strain>
    </source>
</reference>
<evidence type="ECO:0000313" key="3">
    <source>
        <dbReference type="Proteomes" id="UP000430345"/>
    </source>
</evidence>
<name>A0A6I1MTI9_9CLOT</name>
<sequence>MSLICIGDSLTAGYGISKKDCWVSKLNENNFNFINKGVNGDTSIGILSRFFSDVIANNPEKCIIMCGTNDIIMNKSVSTIIDNLNLMVKDLLSSKIVPIILSPPKIFKDLAIKYWSSNINYDLVNLKLNQLNEDLKIFCKKNNVLLISLFDLIPLNSIYYTDGIHLSYESNEVIYTKIKNRLAL</sequence>
<gene>
    <name evidence="2" type="ORF">GBZ86_10495</name>
</gene>
<dbReference type="GO" id="GO:0004622">
    <property type="term" value="F:phosphatidylcholine lysophospholipase activity"/>
    <property type="evidence" value="ECO:0007669"/>
    <property type="project" value="TreeGrafter"/>
</dbReference>
<dbReference type="Proteomes" id="UP000430345">
    <property type="component" value="Unassembled WGS sequence"/>
</dbReference>
<dbReference type="PANTHER" id="PTHR30383">
    <property type="entry name" value="THIOESTERASE 1/PROTEASE 1/LYSOPHOSPHOLIPASE L1"/>
    <property type="match status" value="1"/>
</dbReference>
<proteinExistence type="predicted"/>
<dbReference type="SUPFAM" id="SSF52266">
    <property type="entry name" value="SGNH hydrolase"/>
    <property type="match status" value="1"/>
</dbReference>
<dbReference type="InterPro" id="IPR036514">
    <property type="entry name" value="SGNH_hydro_sf"/>
</dbReference>
<dbReference type="Pfam" id="PF13472">
    <property type="entry name" value="Lipase_GDSL_2"/>
    <property type="match status" value="1"/>
</dbReference>
<accession>A0A6I1MTI9</accession>